<reference evidence="4" key="1">
    <citation type="submission" date="2016-10" db="EMBL/GenBank/DDBJ databases">
        <authorList>
            <person name="Varghese N."/>
            <person name="Submissions S."/>
        </authorList>
    </citation>
    <scope>NUCLEOTIDE SEQUENCE [LARGE SCALE GENOMIC DNA]</scope>
    <source>
        <strain evidence="4">Gh-105</strain>
    </source>
</reference>
<accession>A0A1I2RC92</accession>
<dbReference type="PANTHER" id="PTHR12526">
    <property type="entry name" value="GLYCOSYLTRANSFERASE"/>
    <property type="match status" value="1"/>
</dbReference>
<evidence type="ECO:0000256" key="2">
    <source>
        <dbReference type="ARBA" id="ARBA00022679"/>
    </source>
</evidence>
<dbReference type="SUPFAM" id="SSF53756">
    <property type="entry name" value="UDP-Glycosyltransferase/glycogen phosphorylase"/>
    <property type="match status" value="1"/>
</dbReference>
<dbReference type="Pfam" id="PF13692">
    <property type="entry name" value="Glyco_trans_1_4"/>
    <property type="match status" value="1"/>
</dbReference>
<dbReference type="Gene3D" id="3.40.50.2000">
    <property type="entry name" value="Glycogen Phosphorylase B"/>
    <property type="match status" value="2"/>
</dbReference>
<protein>
    <submittedName>
        <fullName evidence="3">Glycosyltransferase involved in cell wall bisynthesis</fullName>
    </submittedName>
</protein>
<evidence type="ECO:0000313" key="4">
    <source>
        <dbReference type="Proteomes" id="UP000199229"/>
    </source>
</evidence>
<dbReference type="EMBL" id="FOPM01000002">
    <property type="protein sequence ID" value="SFG36217.1"/>
    <property type="molecule type" value="Genomic_DNA"/>
</dbReference>
<dbReference type="STRING" id="582675.SAMN05192565_102113"/>
<dbReference type="RefSeq" id="WP_091968509.1">
    <property type="nucleotide sequence ID" value="NZ_FOPM01000002.1"/>
</dbReference>
<dbReference type="GO" id="GO:0016757">
    <property type="term" value="F:glycosyltransferase activity"/>
    <property type="evidence" value="ECO:0007669"/>
    <property type="project" value="UniProtKB-KW"/>
</dbReference>
<evidence type="ECO:0000313" key="3">
    <source>
        <dbReference type="EMBL" id="SFG36217.1"/>
    </source>
</evidence>
<sequence>MLEHDGHGIPDGRDRAADHGIAHWPFDSPALDVLPPTLPDGRAWPSIHILTPSLSDAPGFLATAASITGQTYPSVQHHAVPPDPEGAARVEALLADDSADYLLVLRSGDLLAPGALAALALEAVLTDAEVVAGLRVVFGAAVLGLDAVAQAPGHLDAAVPAGHLGAFTGGECLLSRAMVRRAGGLDLPCGSPVADLWPRLAGSRFARIGRPVLLQYEPELDPSPPSPGLAIATLTDHGAGGGAGIAHRRLAAALVLAGHRVAEHRLAGEAVPAGAEWQDSFPRTEAAIRDGGYDLLLVGNIHGATRRLALLDRLRRHLPVAVVMHDFFPITGRCAFPNGCTRLVTGCDAQCPTPTQYPHLAPARIAGVHAEKRALLTAPDAPLLLANSSWTHDYTRGNAPAGTAVARIDLAFPTGVFRPGDRAALRRQLGLPAGDVLVMFGAVIADAPGKGFQDLMRTLRRIARPGLGFVAVGRLDDSTSLGLPNLFVAGPVAEEAVLAQWYGACDIYVTASLNETLGQTPVEAGLCGIPTVAYRASGLTSAVIDGVSGVLVPQEPDALGDALLTLVADEPLRKRLGGLGRIALGNRFSDAAAALTFNDRLVARGLLAPPPGGRQRFSPRLLGRFAYARDRYPGETGTVSGPSSTPIRLLRRAKRAVLGRDLPLWARRGLYAGGLLIRAVRRFR</sequence>
<dbReference type="PANTHER" id="PTHR12526:SF510">
    <property type="entry name" value="D-INOSITOL 3-PHOSPHATE GLYCOSYLTRANSFERASE"/>
    <property type="match status" value="1"/>
</dbReference>
<proteinExistence type="predicted"/>
<gene>
    <name evidence="3" type="ORF">SAMN05192565_102113</name>
</gene>
<keyword evidence="1" id="KW-0328">Glycosyltransferase</keyword>
<evidence type="ECO:0000256" key="1">
    <source>
        <dbReference type="ARBA" id="ARBA00022676"/>
    </source>
</evidence>
<keyword evidence="4" id="KW-1185">Reference proteome</keyword>
<dbReference type="AlphaFoldDB" id="A0A1I2RC92"/>
<keyword evidence="2 3" id="KW-0808">Transferase</keyword>
<name>A0A1I2RC92_9HYPH</name>
<dbReference type="OrthoDB" id="9781738at2"/>
<organism evidence="3 4">
    <name type="scientific">Methylobacterium gossipiicola</name>
    <dbReference type="NCBI Taxonomy" id="582675"/>
    <lineage>
        <taxon>Bacteria</taxon>
        <taxon>Pseudomonadati</taxon>
        <taxon>Pseudomonadota</taxon>
        <taxon>Alphaproteobacteria</taxon>
        <taxon>Hyphomicrobiales</taxon>
        <taxon>Methylobacteriaceae</taxon>
        <taxon>Methylobacterium</taxon>
    </lineage>
</organism>
<dbReference type="Proteomes" id="UP000199229">
    <property type="component" value="Unassembled WGS sequence"/>
</dbReference>